<dbReference type="PANTHER" id="PTHR45348">
    <property type="entry name" value="HYPOTHETICAL OXIDOREDUCTASE (EUROFUNG)"/>
    <property type="match status" value="1"/>
</dbReference>
<keyword evidence="3" id="KW-1185">Reference proteome</keyword>
<name>A0A1E1MGA3_RHYSE</name>
<dbReference type="AlphaFoldDB" id="A0A1E1MGA3"/>
<dbReference type="EMBL" id="FJVC01000321">
    <property type="protein sequence ID" value="CZT48067.1"/>
    <property type="molecule type" value="Genomic_DNA"/>
</dbReference>
<evidence type="ECO:0000256" key="1">
    <source>
        <dbReference type="ARBA" id="ARBA00023002"/>
    </source>
</evidence>
<dbReference type="Proteomes" id="UP000177625">
    <property type="component" value="Unassembled WGS sequence"/>
</dbReference>
<dbReference type="Gene3D" id="3.90.180.10">
    <property type="entry name" value="Medium-chain alcohol dehydrogenases, catalytic domain"/>
    <property type="match status" value="1"/>
</dbReference>
<keyword evidence="1" id="KW-0560">Oxidoreductase</keyword>
<accession>A0A1E1MGA3</accession>
<protein>
    <submittedName>
        <fullName evidence="2">Uncharacterized protein</fullName>
    </submittedName>
</protein>
<dbReference type="Gene3D" id="3.40.50.720">
    <property type="entry name" value="NAD(P)-binding Rossmann-like Domain"/>
    <property type="match status" value="1"/>
</dbReference>
<dbReference type="GO" id="GO:0016651">
    <property type="term" value="F:oxidoreductase activity, acting on NAD(P)H"/>
    <property type="evidence" value="ECO:0007669"/>
    <property type="project" value="InterPro"/>
</dbReference>
<dbReference type="PANTHER" id="PTHR45348:SF2">
    <property type="entry name" value="ZINC-TYPE ALCOHOL DEHYDROGENASE-LIKE PROTEIN C2E1P3.01"/>
    <property type="match status" value="1"/>
</dbReference>
<reference evidence="3" key="1">
    <citation type="submission" date="2016-03" db="EMBL/GenBank/DDBJ databases">
        <authorList>
            <person name="Guldener U."/>
        </authorList>
    </citation>
    <scope>NUCLEOTIDE SEQUENCE [LARGE SCALE GENOMIC DNA]</scope>
</reference>
<proteinExistence type="predicted"/>
<dbReference type="InterPro" id="IPR047122">
    <property type="entry name" value="Trans-enoyl_RdTase-like"/>
</dbReference>
<evidence type="ECO:0000313" key="3">
    <source>
        <dbReference type="Proteomes" id="UP000177625"/>
    </source>
</evidence>
<dbReference type="InterPro" id="IPR036291">
    <property type="entry name" value="NAD(P)-bd_dom_sf"/>
</dbReference>
<gene>
    <name evidence="2" type="ORF">RSE6_08718</name>
</gene>
<sequence length="245" mass="26529">MATQTALALVEIAKPLKKITVPIPESKEHELLVKISVPGIIPVDQKIRVEIRTTPAASSPSYRASTWSAKSWNRLYLASPINSLAVITNTHFSTNYTPLLYRKNISDADAALCPVNAFTSAVALFSGGGPSSNFGFPFPGAVESGTIDCEAVTLIGRVVVTASLESEKELRSYGATHVFDRRASDLADRVRALDGDELVYLYDTFSGGDHTFGVSLLSTSKKGTLLHLVPRKFDEAIAKEKESWV</sequence>
<organism evidence="2 3">
    <name type="scientific">Rhynchosporium secalis</name>
    <name type="common">Barley scald fungus</name>
    <dbReference type="NCBI Taxonomy" id="38038"/>
    <lineage>
        <taxon>Eukaryota</taxon>
        <taxon>Fungi</taxon>
        <taxon>Dikarya</taxon>
        <taxon>Ascomycota</taxon>
        <taxon>Pezizomycotina</taxon>
        <taxon>Leotiomycetes</taxon>
        <taxon>Helotiales</taxon>
        <taxon>Ploettnerulaceae</taxon>
        <taxon>Rhynchosporium</taxon>
    </lineage>
</organism>
<evidence type="ECO:0000313" key="2">
    <source>
        <dbReference type="EMBL" id="CZT48067.1"/>
    </source>
</evidence>
<dbReference type="SUPFAM" id="SSF51735">
    <property type="entry name" value="NAD(P)-binding Rossmann-fold domains"/>
    <property type="match status" value="1"/>
</dbReference>